<keyword evidence="1" id="KW-0472">Membrane</keyword>
<keyword evidence="3" id="KW-1185">Reference proteome</keyword>
<protein>
    <recommendedName>
        <fullName evidence="4">Positive regulator of sigma(E), RseC/MucC</fullName>
    </recommendedName>
</protein>
<organism evidence="2 3">
    <name type="scientific">Bizionia hallyeonensis</name>
    <dbReference type="NCBI Taxonomy" id="1123757"/>
    <lineage>
        <taxon>Bacteria</taxon>
        <taxon>Pseudomonadati</taxon>
        <taxon>Bacteroidota</taxon>
        <taxon>Flavobacteriia</taxon>
        <taxon>Flavobacteriales</taxon>
        <taxon>Flavobacteriaceae</taxon>
        <taxon>Bizionia</taxon>
    </lineage>
</organism>
<dbReference type="RefSeq" id="WP_376862261.1">
    <property type="nucleotide sequence ID" value="NZ_JBHSLA010000018.1"/>
</dbReference>
<keyword evidence="1" id="KW-0812">Transmembrane</keyword>
<evidence type="ECO:0008006" key="4">
    <source>
        <dbReference type="Google" id="ProtNLM"/>
    </source>
</evidence>
<dbReference type="Proteomes" id="UP001596162">
    <property type="component" value="Unassembled WGS sequence"/>
</dbReference>
<proteinExistence type="predicted"/>
<feature type="transmembrane region" description="Helical" evidence="1">
    <location>
        <begin position="6"/>
        <end position="27"/>
    </location>
</feature>
<evidence type="ECO:0000313" key="2">
    <source>
        <dbReference type="EMBL" id="MFC5196638.1"/>
    </source>
</evidence>
<name>A0ABW0CBK6_9FLAO</name>
<feature type="transmembrane region" description="Helical" evidence="1">
    <location>
        <begin position="187"/>
        <end position="207"/>
    </location>
</feature>
<evidence type="ECO:0000256" key="1">
    <source>
        <dbReference type="SAM" id="Phobius"/>
    </source>
</evidence>
<comment type="caution">
    <text evidence="2">The sequence shown here is derived from an EMBL/GenBank/DDBJ whole genome shotgun (WGS) entry which is preliminary data.</text>
</comment>
<evidence type="ECO:0000313" key="3">
    <source>
        <dbReference type="Proteomes" id="UP001596162"/>
    </source>
</evidence>
<feature type="transmembrane region" description="Helical" evidence="1">
    <location>
        <begin position="146"/>
        <end position="167"/>
    </location>
</feature>
<sequence length="214" mass="24502">MLDYLPTFISLFGSISGILIAFLAILFKSSKNWVENSKSEVISEMNSCFKCRIYYEAKTFKDTDDTKWSDIKLEIDNSKFNLEDANLMLTTSKNQHKQLSNFNEKDDDGKVGSDTKKAQHIEKYHISDLEDSITTYNSSVKFYDNYPLISGFSIGVPLTLTIIFILIAHFKCCITTNYCTTAIDNTITLLSVFGIVFIFFMTLYTLIRIKNIDE</sequence>
<dbReference type="EMBL" id="JBHSLA010000018">
    <property type="protein sequence ID" value="MFC5196638.1"/>
    <property type="molecule type" value="Genomic_DNA"/>
</dbReference>
<accession>A0ABW0CBK6</accession>
<gene>
    <name evidence="2" type="ORF">ACFPH8_14970</name>
</gene>
<keyword evidence="1" id="KW-1133">Transmembrane helix</keyword>
<reference evidence="3" key="1">
    <citation type="journal article" date="2019" name="Int. J. Syst. Evol. Microbiol.">
        <title>The Global Catalogue of Microorganisms (GCM) 10K type strain sequencing project: providing services to taxonomists for standard genome sequencing and annotation.</title>
        <authorList>
            <consortium name="The Broad Institute Genomics Platform"/>
            <consortium name="The Broad Institute Genome Sequencing Center for Infectious Disease"/>
            <person name="Wu L."/>
            <person name="Ma J."/>
        </authorList>
    </citation>
    <scope>NUCLEOTIDE SEQUENCE [LARGE SCALE GENOMIC DNA]</scope>
    <source>
        <strain evidence="3">JCM 17978</strain>
    </source>
</reference>